<feature type="region of interest" description="Disordered" evidence="1">
    <location>
        <begin position="30"/>
        <end position="57"/>
    </location>
</feature>
<reference evidence="2 3" key="1">
    <citation type="submission" date="2023-09" db="EMBL/GenBank/DDBJ databases">
        <title>Genomes of two closely related lineages of the louse Polyplax serrata with different host specificities.</title>
        <authorList>
            <person name="Martinu J."/>
            <person name="Tarabai H."/>
            <person name="Stefka J."/>
            <person name="Hypsa V."/>
        </authorList>
    </citation>
    <scope>NUCLEOTIDE SEQUENCE [LARGE SCALE GENOMIC DNA]</scope>
    <source>
        <strain evidence="2">98ZLc_SE</strain>
    </source>
</reference>
<dbReference type="EMBL" id="JAWJWF010000046">
    <property type="protein sequence ID" value="KAK6623916.1"/>
    <property type="molecule type" value="Genomic_DNA"/>
</dbReference>
<keyword evidence="3" id="KW-1185">Reference proteome</keyword>
<evidence type="ECO:0000313" key="2">
    <source>
        <dbReference type="EMBL" id="KAK6623916.1"/>
    </source>
</evidence>
<proteinExistence type="predicted"/>
<name>A0ABR1AN59_POLSC</name>
<sequence>MKEALLLKNEKQISFDNCQNQQYHERVVERPAAESWTGRGPTQRVPHTPQMRGHQEKNEEEFVQTSIDDGKHSLLQFAMHHFRQSPEK</sequence>
<organism evidence="2 3">
    <name type="scientific">Polyplax serrata</name>
    <name type="common">Common mouse louse</name>
    <dbReference type="NCBI Taxonomy" id="468196"/>
    <lineage>
        <taxon>Eukaryota</taxon>
        <taxon>Metazoa</taxon>
        <taxon>Ecdysozoa</taxon>
        <taxon>Arthropoda</taxon>
        <taxon>Hexapoda</taxon>
        <taxon>Insecta</taxon>
        <taxon>Pterygota</taxon>
        <taxon>Neoptera</taxon>
        <taxon>Paraneoptera</taxon>
        <taxon>Psocodea</taxon>
        <taxon>Troctomorpha</taxon>
        <taxon>Phthiraptera</taxon>
        <taxon>Anoplura</taxon>
        <taxon>Polyplacidae</taxon>
        <taxon>Polyplax</taxon>
    </lineage>
</organism>
<evidence type="ECO:0000256" key="1">
    <source>
        <dbReference type="SAM" id="MobiDB-lite"/>
    </source>
</evidence>
<protein>
    <submittedName>
        <fullName evidence="2">Uncharacterized protein</fullName>
    </submittedName>
</protein>
<gene>
    <name evidence="2" type="ORF">RUM44_010772</name>
</gene>
<evidence type="ECO:0000313" key="3">
    <source>
        <dbReference type="Proteomes" id="UP001359485"/>
    </source>
</evidence>
<accession>A0ABR1AN59</accession>
<dbReference type="Proteomes" id="UP001359485">
    <property type="component" value="Unassembled WGS sequence"/>
</dbReference>
<comment type="caution">
    <text evidence="2">The sequence shown here is derived from an EMBL/GenBank/DDBJ whole genome shotgun (WGS) entry which is preliminary data.</text>
</comment>